<evidence type="ECO:0000313" key="3">
    <source>
        <dbReference type="Proteomes" id="UP000305517"/>
    </source>
</evidence>
<feature type="chain" id="PRO_5024439356" evidence="1">
    <location>
        <begin position="27"/>
        <end position="175"/>
    </location>
</feature>
<reference evidence="2 3" key="1">
    <citation type="submission" date="2019-05" db="EMBL/GenBank/DDBJ databases">
        <title>Hymenobacter edaphi sp. nov., isolated from abandoned arsenic-contaminated farmland soil.</title>
        <authorList>
            <person name="Nie L."/>
        </authorList>
    </citation>
    <scope>NUCLEOTIDE SEQUENCE [LARGE SCALE GENOMIC DNA]</scope>
    <source>
        <strain evidence="2 3">1-3-3-8</strain>
    </source>
</reference>
<proteinExistence type="predicted"/>
<name>A0A5R8WNL6_9BACT</name>
<keyword evidence="3" id="KW-1185">Reference proteome</keyword>
<gene>
    <name evidence="2" type="ORF">FDY95_13810</name>
</gene>
<organism evidence="2 3">
    <name type="scientific">Hymenobacter jeollabukensis</name>
    <dbReference type="NCBI Taxonomy" id="2025313"/>
    <lineage>
        <taxon>Bacteria</taxon>
        <taxon>Pseudomonadati</taxon>
        <taxon>Bacteroidota</taxon>
        <taxon>Cytophagia</taxon>
        <taxon>Cytophagales</taxon>
        <taxon>Hymenobacteraceae</taxon>
        <taxon>Hymenobacter</taxon>
    </lineage>
</organism>
<protein>
    <submittedName>
        <fullName evidence="2">Uncharacterized protein</fullName>
    </submittedName>
</protein>
<keyword evidence="1" id="KW-0732">Signal</keyword>
<dbReference type="Proteomes" id="UP000305517">
    <property type="component" value="Unassembled WGS sequence"/>
</dbReference>
<feature type="signal peptide" evidence="1">
    <location>
        <begin position="1"/>
        <end position="26"/>
    </location>
</feature>
<dbReference type="EMBL" id="VAJM01000006">
    <property type="protein sequence ID" value="TLM91634.1"/>
    <property type="molecule type" value="Genomic_DNA"/>
</dbReference>
<sequence>MPPRRYTLRLLLLLAAGLLSGHLAQAQVHELPTRFYLLPRTQHRYDSANRQRVTRRCWLLRYTERRYAVADNGTWYLDEKDRASWFFGRVTRQVRYRQDKTKRRVYRYRRNFLDEQLRPISEVGKEHLVAARYYQKDGKERMVIRYRAQYYKLKQRQADGKMPGFHRLSYRTTVH</sequence>
<accession>A0A5R8WNL6</accession>
<evidence type="ECO:0000256" key="1">
    <source>
        <dbReference type="SAM" id="SignalP"/>
    </source>
</evidence>
<evidence type="ECO:0000313" key="2">
    <source>
        <dbReference type="EMBL" id="TLM91634.1"/>
    </source>
</evidence>
<dbReference type="RefSeq" id="WP_138078444.1">
    <property type="nucleotide sequence ID" value="NZ_VAJM01000006.1"/>
</dbReference>
<dbReference type="AlphaFoldDB" id="A0A5R8WNL6"/>
<comment type="caution">
    <text evidence="2">The sequence shown here is derived from an EMBL/GenBank/DDBJ whole genome shotgun (WGS) entry which is preliminary data.</text>
</comment>